<keyword evidence="4" id="KW-1278">Translocase</keyword>
<evidence type="ECO:0000256" key="3">
    <source>
        <dbReference type="ARBA" id="ARBA00022840"/>
    </source>
</evidence>
<accession>A0ABS1E3T4</accession>
<evidence type="ECO:0000313" key="7">
    <source>
        <dbReference type="EMBL" id="MBK1725504.1"/>
    </source>
</evidence>
<dbReference type="EMBL" id="NRSH01000002">
    <property type="protein sequence ID" value="MBK1725504.1"/>
    <property type="molecule type" value="Genomic_DNA"/>
</dbReference>
<dbReference type="Pfam" id="PF00005">
    <property type="entry name" value="ABC_tran"/>
    <property type="match status" value="1"/>
</dbReference>
<evidence type="ECO:0000256" key="5">
    <source>
        <dbReference type="ARBA" id="ARBA00037066"/>
    </source>
</evidence>
<evidence type="ECO:0000259" key="6">
    <source>
        <dbReference type="PROSITE" id="PS50893"/>
    </source>
</evidence>
<dbReference type="PROSITE" id="PS00211">
    <property type="entry name" value="ABC_TRANSPORTER_1"/>
    <property type="match status" value="1"/>
</dbReference>
<dbReference type="SMART" id="SM00382">
    <property type="entry name" value="AAA"/>
    <property type="match status" value="1"/>
</dbReference>
<proteinExistence type="predicted"/>
<keyword evidence="8" id="KW-1185">Reference proteome</keyword>
<dbReference type="Gene3D" id="3.40.50.300">
    <property type="entry name" value="P-loop containing nucleotide triphosphate hydrolases"/>
    <property type="match status" value="1"/>
</dbReference>
<dbReference type="SUPFAM" id="SSF52540">
    <property type="entry name" value="P-loop containing nucleoside triphosphate hydrolases"/>
    <property type="match status" value="1"/>
</dbReference>
<organism evidence="7 8">
    <name type="scientific">Halorhodospira neutriphila</name>
    <dbReference type="NCBI Taxonomy" id="168379"/>
    <lineage>
        <taxon>Bacteria</taxon>
        <taxon>Pseudomonadati</taxon>
        <taxon>Pseudomonadota</taxon>
        <taxon>Gammaproteobacteria</taxon>
        <taxon>Chromatiales</taxon>
        <taxon>Ectothiorhodospiraceae</taxon>
        <taxon>Halorhodospira</taxon>
    </lineage>
</organism>
<reference evidence="7 8" key="1">
    <citation type="journal article" date="2020" name="Microorganisms">
        <title>Osmotic Adaptation and Compatible Solute Biosynthesis of Phototrophic Bacteria as Revealed from Genome Analyses.</title>
        <authorList>
            <person name="Imhoff J.F."/>
            <person name="Rahn T."/>
            <person name="Kunzel S."/>
            <person name="Keller A."/>
            <person name="Neulinger S.C."/>
        </authorList>
    </citation>
    <scope>NUCLEOTIDE SEQUENCE [LARGE SCALE GENOMIC DNA]</scope>
    <source>
        <strain evidence="7 8">DSM 15116</strain>
    </source>
</reference>
<dbReference type="CDD" id="cd03214">
    <property type="entry name" value="ABC_Iron-Siderophores_B12_Hemin"/>
    <property type="match status" value="1"/>
</dbReference>
<evidence type="ECO:0000256" key="2">
    <source>
        <dbReference type="ARBA" id="ARBA00022741"/>
    </source>
</evidence>
<comment type="function">
    <text evidence="5">Part of the ABC transporter complex HmuTUV involved in hemin import. Responsible for energy coupling to the transport system.</text>
</comment>
<dbReference type="InterPro" id="IPR017871">
    <property type="entry name" value="ABC_transporter-like_CS"/>
</dbReference>
<feature type="domain" description="ABC transporter" evidence="6">
    <location>
        <begin position="4"/>
        <end position="237"/>
    </location>
</feature>
<dbReference type="InterPro" id="IPR003439">
    <property type="entry name" value="ABC_transporter-like_ATP-bd"/>
</dbReference>
<dbReference type="PANTHER" id="PTHR42794">
    <property type="entry name" value="HEMIN IMPORT ATP-BINDING PROTEIN HMUV"/>
    <property type="match status" value="1"/>
</dbReference>
<dbReference type="RefSeq" id="WP_200255715.1">
    <property type="nucleotide sequence ID" value="NZ_NRSH01000002.1"/>
</dbReference>
<keyword evidence="1" id="KW-0813">Transport</keyword>
<dbReference type="InterPro" id="IPR003593">
    <property type="entry name" value="AAA+_ATPase"/>
</dbReference>
<sequence length="259" mass="28057">MSRIEVRGLRYAYRGAEVLHGVDGRVDAGEVVALIGPNGSGKSTLLRCLAGILRPRRGEIRIAGEPLRGQRQARIARHLAYVPQGSEAAEPLTVLESVLLGLGRASWRYGPADLARAERVLARLGLGELAQRPLPELSGGQRQKAALARALVREAPFLLLDEPTNHLDMRHERDLIEILTRCAREQGQGVLVVLHDINVAVQLADRILLLRDGQVRADGPPRQVVTATGIRDAYGVAVRLVERGGTPFVAGYELARPGG</sequence>
<comment type="caution">
    <text evidence="7">The sequence shown here is derived from an EMBL/GenBank/DDBJ whole genome shotgun (WGS) entry which is preliminary data.</text>
</comment>
<gene>
    <name evidence="7" type="ORF">CKO13_00365</name>
</gene>
<dbReference type="PANTHER" id="PTHR42794:SF1">
    <property type="entry name" value="HEMIN IMPORT ATP-BINDING PROTEIN HMUV"/>
    <property type="match status" value="1"/>
</dbReference>
<dbReference type="PROSITE" id="PS50893">
    <property type="entry name" value="ABC_TRANSPORTER_2"/>
    <property type="match status" value="1"/>
</dbReference>
<keyword evidence="2" id="KW-0547">Nucleotide-binding</keyword>
<dbReference type="InterPro" id="IPR027417">
    <property type="entry name" value="P-loop_NTPase"/>
</dbReference>
<dbReference type="Proteomes" id="UP000738126">
    <property type="component" value="Unassembled WGS sequence"/>
</dbReference>
<evidence type="ECO:0000256" key="4">
    <source>
        <dbReference type="ARBA" id="ARBA00022967"/>
    </source>
</evidence>
<evidence type="ECO:0000313" key="8">
    <source>
        <dbReference type="Proteomes" id="UP000738126"/>
    </source>
</evidence>
<evidence type="ECO:0000256" key="1">
    <source>
        <dbReference type="ARBA" id="ARBA00022448"/>
    </source>
</evidence>
<name>A0ABS1E3T4_9GAMM</name>
<keyword evidence="3" id="KW-0067">ATP-binding</keyword>
<protein>
    <recommendedName>
        <fullName evidence="6">ABC transporter domain-containing protein</fullName>
    </recommendedName>
</protein>